<protein>
    <submittedName>
        <fullName evidence="1">Uncharacterized protein</fullName>
    </submittedName>
</protein>
<gene>
    <name evidence="1" type="ORF">PXEA_LOCUS17265</name>
</gene>
<dbReference type="EMBL" id="CAAALY010064195">
    <property type="protein sequence ID" value="VEL23825.1"/>
    <property type="molecule type" value="Genomic_DNA"/>
</dbReference>
<dbReference type="Proteomes" id="UP000784294">
    <property type="component" value="Unassembled WGS sequence"/>
</dbReference>
<proteinExistence type="predicted"/>
<keyword evidence="2" id="KW-1185">Reference proteome</keyword>
<organism evidence="1 2">
    <name type="scientific">Protopolystoma xenopodis</name>
    <dbReference type="NCBI Taxonomy" id="117903"/>
    <lineage>
        <taxon>Eukaryota</taxon>
        <taxon>Metazoa</taxon>
        <taxon>Spiralia</taxon>
        <taxon>Lophotrochozoa</taxon>
        <taxon>Platyhelminthes</taxon>
        <taxon>Monogenea</taxon>
        <taxon>Polyopisthocotylea</taxon>
        <taxon>Polystomatidea</taxon>
        <taxon>Polystomatidae</taxon>
        <taxon>Protopolystoma</taxon>
    </lineage>
</organism>
<dbReference type="AlphaFoldDB" id="A0A448WZ84"/>
<sequence length="62" mass="6613">MFRPSTPTSGLRNADSVLPEFSVRTLTAWPTGVEIAKVSCRTETNRGESDGVACQVTDVGTI</sequence>
<accession>A0A448WZ84</accession>
<reference evidence="1" key="1">
    <citation type="submission" date="2018-11" db="EMBL/GenBank/DDBJ databases">
        <authorList>
            <consortium name="Pathogen Informatics"/>
        </authorList>
    </citation>
    <scope>NUCLEOTIDE SEQUENCE</scope>
</reference>
<evidence type="ECO:0000313" key="1">
    <source>
        <dbReference type="EMBL" id="VEL23825.1"/>
    </source>
</evidence>
<comment type="caution">
    <text evidence="1">The sequence shown here is derived from an EMBL/GenBank/DDBJ whole genome shotgun (WGS) entry which is preliminary data.</text>
</comment>
<name>A0A448WZ84_9PLAT</name>
<evidence type="ECO:0000313" key="2">
    <source>
        <dbReference type="Proteomes" id="UP000784294"/>
    </source>
</evidence>